<evidence type="ECO:0008006" key="5">
    <source>
        <dbReference type="Google" id="ProtNLM"/>
    </source>
</evidence>
<feature type="compositionally biased region" description="Low complexity" evidence="1">
    <location>
        <begin position="135"/>
        <end position="148"/>
    </location>
</feature>
<evidence type="ECO:0000256" key="1">
    <source>
        <dbReference type="SAM" id="MobiDB-lite"/>
    </source>
</evidence>
<keyword evidence="4" id="KW-1185">Reference proteome</keyword>
<name>A0A844AXJ1_9BURK</name>
<sequence length="210" mass="23146">MNRLIVAACLIVLPLAGIAADEVNVAGERARIATERAAIEGEFKTSEKACYKTFAVNDCLNDARSRRRDALGHLRRQELAINDAERKRRAAERVREIEAKSSPEKAAEQARNRDQALVNDAARQERGKKKTGDHAALAASAPANAAARTARDEERRRSAAAAQASRIKEAADNVRRREEKLAEAARQKKDRDRRVAEHMKKPASGLPTPP</sequence>
<protein>
    <recommendedName>
        <fullName evidence="5">Colicin import membrane protein</fullName>
    </recommendedName>
</protein>
<feature type="compositionally biased region" description="Basic and acidic residues" evidence="1">
    <location>
        <begin position="166"/>
        <end position="200"/>
    </location>
</feature>
<feature type="region of interest" description="Disordered" evidence="1">
    <location>
        <begin position="93"/>
        <end position="210"/>
    </location>
</feature>
<reference evidence="3 4" key="1">
    <citation type="submission" date="2019-11" db="EMBL/GenBank/DDBJ databases">
        <title>Caenimonas koreensis gen. nov., sp. nov., isolated from activated sludge.</title>
        <authorList>
            <person name="Seung H.R."/>
        </authorList>
    </citation>
    <scope>NUCLEOTIDE SEQUENCE [LARGE SCALE GENOMIC DNA]</scope>
    <source>
        <strain evidence="3 4">EMB320</strain>
    </source>
</reference>
<organism evidence="3 4">
    <name type="scientific">Caenimonas koreensis DSM 17982</name>
    <dbReference type="NCBI Taxonomy" id="1121255"/>
    <lineage>
        <taxon>Bacteria</taxon>
        <taxon>Pseudomonadati</taxon>
        <taxon>Pseudomonadota</taxon>
        <taxon>Betaproteobacteria</taxon>
        <taxon>Burkholderiales</taxon>
        <taxon>Comamonadaceae</taxon>
        <taxon>Caenimonas</taxon>
    </lineage>
</organism>
<feature type="compositionally biased region" description="Basic and acidic residues" evidence="1">
    <location>
        <begin position="122"/>
        <end position="133"/>
    </location>
</feature>
<dbReference type="AlphaFoldDB" id="A0A844AXJ1"/>
<accession>A0A844AXJ1</accession>
<dbReference type="RefSeq" id="WP_153583140.1">
    <property type="nucleotide sequence ID" value="NZ_WJBU01000001.1"/>
</dbReference>
<keyword evidence="2" id="KW-0732">Signal</keyword>
<dbReference type="Proteomes" id="UP000487350">
    <property type="component" value="Unassembled WGS sequence"/>
</dbReference>
<gene>
    <name evidence="3" type="ORF">GHT07_00760</name>
</gene>
<dbReference type="OrthoDB" id="8914044at2"/>
<comment type="caution">
    <text evidence="3">The sequence shown here is derived from an EMBL/GenBank/DDBJ whole genome shotgun (WGS) entry which is preliminary data.</text>
</comment>
<feature type="chain" id="PRO_5032909102" description="Colicin import membrane protein" evidence="2">
    <location>
        <begin position="20"/>
        <end position="210"/>
    </location>
</feature>
<evidence type="ECO:0000256" key="2">
    <source>
        <dbReference type="SAM" id="SignalP"/>
    </source>
</evidence>
<feature type="compositionally biased region" description="Basic and acidic residues" evidence="1">
    <location>
        <begin position="93"/>
        <end position="114"/>
    </location>
</feature>
<feature type="signal peptide" evidence="2">
    <location>
        <begin position="1"/>
        <end position="19"/>
    </location>
</feature>
<evidence type="ECO:0000313" key="4">
    <source>
        <dbReference type="Proteomes" id="UP000487350"/>
    </source>
</evidence>
<proteinExistence type="predicted"/>
<evidence type="ECO:0000313" key="3">
    <source>
        <dbReference type="EMBL" id="MRD45792.1"/>
    </source>
</evidence>
<dbReference type="EMBL" id="WJBU01000001">
    <property type="protein sequence ID" value="MRD45792.1"/>
    <property type="molecule type" value="Genomic_DNA"/>
</dbReference>